<keyword evidence="3" id="KW-1185">Reference proteome</keyword>
<dbReference type="EMBL" id="LQPQ01000178">
    <property type="protein sequence ID" value="ORW67798.1"/>
    <property type="molecule type" value="Genomic_DNA"/>
</dbReference>
<keyword evidence="1" id="KW-0812">Transmembrane</keyword>
<comment type="caution">
    <text evidence="2">The sequence shown here is derived from an EMBL/GenBank/DDBJ whole genome shotgun (WGS) entry which is preliminary data.</text>
</comment>
<evidence type="ECO:0008006" key="4">
    <source>
        <dbReference type="Google" id="ProtNLM"/>
    </source>
</evidence>
<feature type="transmembrane region" description="Helical" evidence="1">
    <location>
        <begin position="440"/>
        <end position="461"/>
    </location>
</feature>
<organism evidence="2 3">
    <name type="scientific">Mycobacterium riyadhense</name>
    <dbReference type="NCBI Taxonomy" id="486698"/>
    <lineage>
        <taxon>Bacteria</taxon>
        <taxon>Bacillati</taxon>
        <taxon>Actinomycetota</taxon>
        <taxon>Actinomycetes</taxon>
        <taxon>Mycobacteriales</taxon>
        <taxon>Mycobacteriaceae</taxon>
        <taxon>Mycobacterium</taxon>
    </lineage>
</organism>
<feature type="transmembrane region" description="Helical" evidence="1">
    <location>
        <begin position="240"/>
        <end position="260"/>
    </location>
</feature>
<feature type="transmembrane region" description="Helical" evidence="1">
    <location>
        <begin position="473"/>
        <end position="493"/>
    </location>
</feature>
<evidence type="ECO:0000256" key="1">
    <source>
        <dbReference type="SAM" id="Phobius"/>
    </source>
</evidence>
<keyword evidence="1" id="KW-0472">Membrane</keyword>
<feature type="transmembrane region" description="Helical" evidence="1">
    <location>
        <begin position="356"/>
        <end position="372"/>
    </location>
</feature>
<feature type="transmembrane region" description="Helical" evidence="1">
    <location>
        <begin position="272"/>
        <end position="292"/>
    </location>
</feature>
<feature type="transmembrane region" description="Helical" evidence="1">
    <location>
        <begin position="325"/>
        <end position="344"/>
    </location>
</feature>
<reference evidence="2 3" key="1">
    <citation type="submission" date="2016-01" db="EMBL/GenBank/DDBJ databases">
        <title>The new phylogeny of the genus Mycobacterium.</title>
        <authorList>
            <person name="Tarcisio F."/>
            <person name="Conor M."/>
            <person name="Antonella G."/>
            <person name="Elisabetta G."/>
            <person name="Giulia F.S."/>
            <person name="Sara T."/>
            <person name="Anna F."/>
            <person name="Clotilde B."/>
            <person name="Roberto B."/>
            <person name="Veronica D.S."/>
            <person name="Fabio R."/>
            <person name="Monica P."/>
            <person name="Olivier J."/>
            <person name="Enrico T."/>
            <person name="Nicola S."/>
        </authorList>
    </citation>
    <scope>NUCLEOTIDE SEQUENCE [LARGE SCALE GENOMIC DNA]</scope>
    <source>
        <strain evidence="2 3">DSM 45176</strain>
    </source>
</reference>
<dbReference type="RefSeq" id="WP_085252273.1">
    <property type="nucleotide sequence ID" value="NZ_CAJMWJ010000001.1"/>
</dbReference>
<feature type="transmembrane region" description="Helical" evidence="1">
    <location>
        <begin position="384"/>
        <end position="402"/>
    </location>
</feature>
<keyword evidence="1" id="KW-1133">Transmembrane helix</keyword>
<protein>
    <recommendedName>
        <fullName evidence="4">Glycosyltransferase RgtA/B/C/D-like domain-containing protein</fullName>
    </recommendedName>
</protein>
<feature type="transmembrane region" description="Helical" evidence="1">
    <location>
        <begin position="147"/>
        <end position="165"/>
    </location>
</feature>
<sequence length="641" mass="68513">MRVVDEAVRLSRACGVRLGFGVLAFAAVTAATWPIARYRIFTGWASYDDEGYLLIALKSFVNHGGLYDHIAAYGPFYYQFWDGVFATLGVTVNHDTGRTATMVVWLLSSLLIGLSTWRMTASILVGLATQLIVFWALASLATEPMSAGGTAVLLVVTIVTISCFVGDRSSRFSIALLGGAVMALILVKINIGIFALVAVALVCVVSYPVLARRRWLRPVVEVGFVALPLLLMASKAGEAWVRHYAVHVAVAALAVVIALRARDAGRRDTKELWWLGGGLLVVGVTACLAILANGTSLSGLIDGNILGPLRFPGGTFSNPLRLSNLTYVFDLLALVGALGYWYAVRNGEARPRLADPLLVSGLSILVGLYMAFSGGGEKALVDASSAGAVQLGLLSFAWVALVQPPGKQDEATQFARLLVPPLAVLQALHAFPVAGSQVSWSAFLLTPVGALCVANGVRGIAVGLDVGWKRRALYAFGAIAATVAIVPLVTITLKQGLDQARAAYQDAVPLGLPGAEDVRVSPNDAVKYRAIVTAIHQNCRSFVMLPEMQSFYLWTLQEPPTDYVTSSWGALNVDAYQQRVIEETRSIEGLCLLENDEMARFWTLGTIPESPLVRYLHSGFAPIATFGDYQLLKRAGTGGGS</sequence>
<evidence type="ECO:0000313" key="2">
    <source>
        <dbReference type="EMBL" id="ORW67798.1"/>
    </source>
</evidence>
<dbReference type="Proteomes" id="UP000193087">
    <property type="component" value="Unassembled WGS sequence"/>
</dbReference>
<dbReference type="OrthoDB" id="189154at2"/>
<dbReference type="GeneID" id="93494468"/>
<proteinExistence type="predicted"/>
<name>A0A1X2BW04_9MYCO</name>
<gene>
    <name evidence="2" type="ORF">AWC22_27455</name>
</gene>
<dbReference type="AlphaFoldDB" id="A0A1X2BW04"/>
<feature type="transmembrane region" description="Helical" evidence="1">
    <location>
        <begin position="414"/>
        <end position="434"/>
    </location>
</feature>
<feature type="transmembrane region" description="Helical" evidence="1">
    <location>
        <begin position="18"/>
        <end position="36"/>
    </location>
</feature>
<accession>A0A1X2BW04</accession>
<evidence type="ECO:0000313" key="3">
    <source>
        <dbReference type="Proteomes" id="UP000193087"/>
    </source>
</evidence>